<organism evidence="1 2">
    <name type="scientific">Fonticella tunisiensis</name>
    <dbReference type="NCBI Taxonomy" id="1096341"/>
    <lineage>
        <taxon>Bacteria</taxon>
        <taxon>Bacillati</taxon>
        <taxon>Bacillota</taxon>
        <taxon>Clostridia</taxon>
        <taxon>Eubacteriales</taxon>
        <taxon>Clostridiaceae</taxon>
        <taxon>Fonticella</taxon>
    </lineage>
</organism>
<comment type="caution">
    <text evidence="1">The sequence shown here is derived from an EMBL/GenBank/DDBJ whole genome shotgun (WGS) entry which is preliminary data.</text>
</comment>
<accession>A0A4R7K6M8</accession>
<reference evidence="1 2" key="1">
    <citation type="submission" date="2019-03" db="EMBL/GenBank/DDBJ databases">
        <title>Genomic Encyclopedia of Type Strains, Phase IV (KMG-IV): sequencing the most valuable type-strain genomes for metagenomic binning, comparative biology and taxonomic classification.</title>
        <authorList>
            <person name="Goeker M."/>
        </authorList>
    </citation>
    <scope>NUCLEOTIDE SEQUENCE [LARGE SCALE GENOMIC DNA]</scope>
    <source>
        <strain evidence="1 2">DSM 24455</strain>
    </source>
</reference>
<protein>
    <submittedName>
        <fullName evidence="1">Glutamyl-tRNA(Gln) amidotransferase subunit B-like transamidase</fullName>
    </submittedName>
</protein>
<dbReference type="Gene3D" id="1.10.150.380">
    <property type="entry name" value="GatB domain, N-terminal subdomain"/>
    <property type="match status" value="1"/>
</dbReference>
<proteinExistence type="predicted"/>
<evidence type="ECO:0000313" key="1">
    <source>
        <dbReference type="EMBL" id="TDT46058.1"/>
    </source>
</evidence>
<gene>
    <name evidence="1" type="ORF">EDD71_13814</name>
</gene>
<dbReference type="InterPro" id="IPR003789">
    <property type="entry name" value="Asn/Gln_tRNA_amidoTrase-B-like"/>
</dbReference>
<dbReference type="GO" id="GO:0016884">
    <property type="term" value="F:carbon-nitrogen ligase activity, with glutamine as amido-N-donor"/>
    <property type="evidence" value="ECO:0007669"/>
    <property type="project" value="InterPro"/>
</dbReference>
<dbReference type="EMBL" id="SOAZ01000038">
    <property type="protein sequence ID" value="TDT46058.1"/>
    <property type="molecule type" value="Genomic_DNA"/>
</dbReference>
<name>A0A4R7K6M8_9CLOT</name>
<dbReference type="GO" id="GO:0016740">
    <property type="term" value="F:transferase activity"/>
    <property type="evidence" value="ECO:0007669"/>
    <property type="project" value="UniProtKB-KW"/>
</dbReference>
<keyword evidence="2" id="KW-1185">Reference proteome</keyword>
<dbReference type="AlphaFoldDB" id="A0A4R7K6M8"/>
<dbReference type="Proteomes" id="UP000295325">
    <property type="component" value="Unassembled WGS sequence"/>
</dbReference>
<dbReference type="SUPFAM" id="SSF89095">
    <property type="entry name" value="GatB/YqeY motif"/>
    <property type="match status" value="1"/>
</dbReference>
<dbReference type="InterPro" id="IPR042114">
    <property type="entry name" value="GatB_C_1"/>
</dbReference>
<evidence type="ECO:0000313" key="2">
    <source>
        <dbReference type="Proteomes" id="UP000295325"/>
    </source>
</evidence>
<sequence length="105" mass="12224">MSVKLIRMVPRNVDPVPIHLYSDEVFYYIKLKGGICTAEKRIRFKNEYKLSDNEIDILVGDKPLSEFYERVIKEGTNPKAAANWILGDLLRMLKEKRLTSEQIPI</sequence>
<keyword evidence="1" id="KW-0808">Transferase</keyword>